<dbReference type="RefSeq" id="WP_278320289.1">
    <property type="nucleotide sequence ID" value="NZ_LTAY01000036.1"/>
</dbReference>
<feature type="region of interest" description="Disordered" evidence="1">
    <location>
        <begin position="1"/>
        <end position="40"/>
    </location>
</feature>
<protein>
    <submittedName>
        <fullName evidence="2">Uncharacterized protein</fullName>
    </submittedName>
</protein>
<feature type="compositionally biased region" description="Basic and acidic residues" evidence="1">
    <location>
        <begin position="11"/>
        <end position="25"/>
    </location>
</feature>
<evidence type="ECO:0000313" key="2">
    <source>
        <dbReference type="EMBL" id="OPX48132.1"/>
    </source>
</evidence>
<comment type="caution">
    <text evidence="2">The sequence shown here is derived from an EMBL/GenBank/DDBJ whole genome shotgun (WGS) entry which is preliminary data.</text>
</comment>
<proteinExistence type="predicted"/>
<organism evidence="2 3">
    <name type="scientific">Clostridium thermobutyricum DSM 4928</name>
    <dbReference type="NCBI Taxonomy" id="1121339"/>
    <lineage>
        <taxon>Bacteria</taxon>
        <taxon>Bacillati</taxon>
        <taxon>Bacillota</taxon>
        <taxon>Clostridia</taxon>
        <taxon>Eubacteriales</taxon>
        <taxon>Clostridiaceae</taxon>
        <taxon>Clostridium</taxon>
    </lineage>
</organism>
<gene>
    <name evidence="2" type="ORF">CLTHE_13710</name>
</gene>
<evidence type="ECO:0000313" key="3">
    <source>
        <dbReference type="Proteomes" id="UP000191448"/>
    </source>
</evidence>
<evidence type="ECO:0000256" key="1">
    <source>
        <dbReference type="SAM" id="MobiDB-lite"/>
    </source>
</evidence>
<dbReference type="Proteomes" id="UP000191448">
    <property type="component" value="Unassembled WGS sequence"/>
</dbReference>
<accession>A0A1V4SXC2</accession>
<dbReference type="EMBL" id="LTAY01000036">
    <property type="protein sequence ID" value="OPX48132.1"/>
    <property type="molecule type" value="Genomic_DNA"/>
</dbReference>
<reference evidence="2 3" key="1">
    <citation type="submission" date="2016-02" db="EMBL/GenBank/DDBJ databases">
        <title>Genome sequence of Clostridium thermobutyricum DSM 4928.</title>
        <authorList>
            <person name="Poehlein A."/>
            <person name="Daniel R."/>
        </authorList>
    </citation>
    <scope>NUCLEOTIDE SEQUENCE [LARGE SCALE GENOMIC DNA]</scope>
    <source>
        <strain evidence="2 3">DSM 4928</strain>
    </source>
</reference>
<sequence>MSKKIAYSGTEKQKAKIDSNKKHYDNQNTYLKQHTNIRKG</sequence>
<name>A0A1V4SXC2_9CLOT</name>
<dbReference type="AlphaFoldDB" id="A0A1V4SXC2"/>